<evidence type="ECO:0000256" key="4">
    <source>
        <dbReference type="ARBA" id="ARBA00023136"/>
    </source>
</evidence>
<dbReference type="KEGG" id="manq:L1994_02075"/>
<feature type="transmembrane region" description="Helical" evidence="5">
    <location>
        <begin position="6"/>
        <end position="27"/>
    </location>
</feature>
<evidence type="ECO:0000313" key="6">
    <source>
        <dbReference type="EMBL" id="WFN37201.1"/>
    </source>
</evidence>
<accession>A0AAF0FSA0</accession>
<evidence type="ECO:0000313" key="7">
    <source>
        <dbReference type="Proteomes" id="UP001218895"/>
    </source>
</evidence>
<gene>
    <name evidence="6" type="ORF">L1994_02075</name>
</gene>
<keyword evidence="7" id="KW-1185">Reference proteome</keyword>
<dbReference type="GeneID" id="79949144"/>
<keyword evidence="2 5" id="KW-0812">Transmembrane</keyword>
<evidence type="ECO:0000256" key="3">
    <source>
        <dbReference type="ARBA" id="ARBA00022989"/>
    </source>
</evidence>
<name>A0AAF0FSA0_9EURY</name>
<dbReference type="InterPro" id="IPR037185">
    <property type="entry name" value="EmrE-like"/>
</dbReference>
<evidence type="ECO:0000256" key="1">
    <source>
        <dbReference type="ARBA" id="ARBA00022475"/>
    </source>
</evidence>
<feature type="transmembrane region" description="Helical" evidence="5">
    <location>
        <begin position="32"/>
        <end position="49"/>
    </location>
</feature>
<dbReference type="Pfam" id="PF02694">
    <property type="entry name" value="UPF0060"/>
    <property type="match status" value="1"/>
</dbReference>
<keyword evidence="4 5" id="KW-0472">Membrane</keyword>
<dbReference type="AlphaFoldDB" id="A0AAF0FSA0"/>
<keyword evidence="1" id="KW-1003">Cell membrane</keyword>
<dbReference type="InterPro" id="IPR003844">
    <property type="entry name" value="UPF0060"/>
</dbReference>
<dbReference type="GO" id="GO:0005886">
    <property type="term" value="C:plasma membrane"/>
    <property type="evidence" value="ECO:0007669"/>
    <property type="project" value="TreeGrafter"/>
</dbReference>
<organism evidence="6 7">
    <name type="scientific">Methanomicrobium antiquum</name>
    <dbReference type="NCBI Taxonomy" id="487686"/>
    <lineage>
        <taxon>Archaea</taxon>
        <taxon>Methanobacteriati</taxon>
        <taxon>Methanobacteriota</taxon>
        <taxon>Stenosarchaea group</taxon>
        <taxon>Methanomicrobia</taxon>
        <taxon>Methanomicrobiales</taxon>
        <taxon>Methanomicrobiaceae</taxon>
        <taxon>Methanomicrobium</taxon>
    </lineage>
</organism>
<reference evidence="6" key="1">
    <citation type="submission" date="2022-01" db="EMBL/GenBank/DDBJ databases">
        <title>Complete genome of Methanomicrobium antiquum DSM 21220.</title>
        <authorList>
            <person name="Chen S.-C."/>
            <person name="You Y.-T."/>
            <person name="Zhou Y.-Z."/>
            <person name="Lai M.-C."/>
        </authorList>
    </citation>
    <scope>NUCLEOTIDE SEQUENCE</scope>
    <source>
        <strain evidence="6">DSM 21220</strain>
    </source>
</reference>
<sequence length="113" mass="12484">MVFQSIILFIFAALCEIGGGYGIWLWLREGKGIEYAVLGAVILVLYGIIPTLQTENFGRVYAAYGGFFIVLALLWGWQIDHVVPDRFDIIGATVALAGVFIIMYWPRAATIAP</sequence>
<evidence type="ECO:0000256" key="2">
    <source>
        <dbReference type="ARBA" id="ARBA00022692"/>
    </source>
</evidence>
<dbReference type="RefSeq" id="WP_278100039.1">
    <property type="nucleotide sequence ID" value="NZ_CP091092.1"/>
</dbReference>
<dbReference type="NCBIfam" id="NF002586">
    <property type="entry name" value="PRK02237.1"/>
    <property type="match status" value="1"/>
</dbReference>
<dbReference type="Proteomes" id="UP001218895">
    <property type="component" value="Chromosome"/>
</dbReference>
<dbReference type="PANTHER" id="PTHR36116">
    <property type="entry name" value="UPF0060 MEMBRANE PROTEIN YNFA"/>
    <property type="match status" value="1"/>
</dbReference>
<dbReference type="EMBL" id="CP091092">
    <property type="protein sequence ID" value="WFN37201.1"/>
    <property type="molecule type" value="Genomic_DNA"/>
</dbReference>
<evidence type="ECO:0000256" key="5">
    <source>
        <dbReference type="SAM" id="Phobius"/>
    </source>
</evidence>
<feature type="transmembrane region" description="Helical" evidence="5">
    <location>
        <begin position="61"/>
        <end position="77"/>
    </location>
</feature>
<dbReference type="SUPFAM" id="SSF103481">
    <property type="entry name" value="Multidrug resistance efflux transporter EmrE"/>
    <property type="match status" value="1"/>
</dbReference>
<dbReference type="HAMAP" id="MF_00010">
    <property type="entry name" value="UPF0060"/>
    <property type="match status" value="1"/>
</dbReference>
<dbReference type="PANTHER" id="PTHR36116:SF1">
    <property type="entry name" value="UPF0060 MEMBRANE PROTEIN YNFA"/>
    <property type="match status" value="1"/>
</dbReference>
<protein>
    <submittedName>
        <fullName evidence="6">YnfA family protein</fullName>
    </submittedName>
</protein>
<feature type="transmembrane region" description="Helical" evidence="5">
    <location>
        <begin position="89"/>
        <end position="106"/>
    </location>
</feature>
<keyword evidence="3 5" id="KW-1133">Transmembrane helix</keyword>
<proteinExistence type="inferred from homology"/>